<evidence type="ECO:0000259" key="17">
    <source>
        <dbReference type="PROSITE" id="PS51217"/>
    </source>
</evidence>
<evidence type="ECO:0000256" key="10">
    <source>
        <dbReference type="ARBA" id="ARBA00023235"/>
    </source>
</evidence>
<dbReference type="STRING" id="642492.Clole_1660"/>
<keyword evidence="5 14" id="KW-0347">Helicase</keyword>
<keyword evidence="10" id="KW-0413">Isomerase</keyword>
<organism evidence="18 19">
    <name type="scientific">Cellulosilyticum lentocellum (strain ATCC 49066 / DSM 5427 / NCIMB 11756 / RHM5)</name>
    <name type="common">Clostridium lentocellum</name>
    <dbReference type="NCBI Taxonomy" id="642492"/>
    <lineage>
        <taxon>Bacteria</taxon>
        <taxon>Bacillati</taxon>
        <taxon>Bacillota</taxon>
        <taxon>Clostridia</taxon>
        <taxon>Lachnospirales</taxon>
        <taxon>Cellulosilyticaceae</taxon>
        <taxon>Cellulosilyticum</taxon>
    </lineage>
</organism>
<evidence type="ECO:0000256" key="1">
    <source>
        <dbReference type="ARBA" id="ARBA00022722"/>
    </source>
</evidence>
<dbReference type="GO" id="GO:0016887">
    <property type="term" value="F:ATP hydrolysis activity"/>
    <property type="evidence" value="ECO:0007669"/>
    <property type="project" value="RHEA"/>
</dbReference>
<keyword evidence="19" id="KW-1185">Reference proteome</keyword>
<dbReference type="InterPro" id="IPR011604">
    <property type="entry name" value="PDDEXK-like_dom_sf"/>
</dbReference>
<evidence type="ECO:0000259" key="16">
    <source>
        <dbReference type="PROSITE" id="PS51198"/>
    </source>
</evidence>
<keyword evidence="2 14" id="KW-0547">Nucleotide-binding</keyword>
<feature type="domain" description="UvrD-like helicase C-terminal" evidence="17">
    <location>
        <begin position="519"/>
        <end position="819"/>
    </location>
</feature>
<keyword evidence="15" id="KW-0175">Coiled coil</keyword>
<dbReference type="eggNOG" id="COG1074">
    <property type="taxonomic scope" value="Bacteria"/>
</dbReference>
<feature type="domain" description="UvrD-like helicase ATP-binding" evidence="16">
    <location>
        <begin position="1"/>
        <end position="492"/>
    </location>
</feature>
<keyword evidence="3" id="KW-0227">DNA damage</keyword>
<protein>
    <recommendedName>
        <fullName evidence="12">DNA 3'-5' helicase</fullName>
        <ecNumber evidence="12">5.6.2.4</ecNumber>
    </recommendedName>
</protein>
<reference evidence="18 19" key="1">
    <citation type="journal article" date="2011" name="J. Bacteriol.">
        <title>Complete genome sequence of the cellulose-degrading bacterium Cellulosilyticum lentocellum.</title>
        <authorList>
            <consortium name="US DOE Joint Genome Institute"/>
            <person name="Miller D.A."/>
            <person name="Suen G."/>
            <person name="Bruce D."/>
            <person name="Copeland A."/>
            <person name="Cheng J.F."/>
            <person name="Detter C."/>
            <person name="Goodwin L.A."/>
            <person name="Han C.S."/>
            <person name="Hauser L.J."/>
            <person name="Land M.L."/>
            <person name="Lapidus A."/>
            <person name="Lucas S."/>
            <person name="Meincke L."/>
            <person name="Pitluck S."/>
            <person name="Tapia R."/>
            <person name="Teshima H."/>
            <person name="Woyke T."/>
            <person name="Fox B.G."/>
            <person name="Angert E.R."/>
            <person name="Currie C.R."/>
        </authorList>
    </citation>
    <scope>NUCLEOTIDE SEQUENCE [LARGE SCALE GENOMIC DNA]</scope>
    <source>
        <strain evidence="19">ATCC 49066 / DSM 5427 / NCIMB 11756 / RHM5</strain>
    </source>
</reference>
<accession>F2JLJ3</accession>
<dbReference type="PROSITE" id="PS51217">
    <property type="entry name" value="UVRD_HELICASE_CTER"/>
    <property type="match status" value="1"/>
</dbReference>
<dbReference type="GO" id="GO:0006302">
    <property type="term" value="P:double-strand break repair"/>
    <property type="evidence" value="ECO:0007669"/>
    <property type="project" value="InterPro"/>
</dbReference>
<proteinExistence type="predicted"/>
<dbReference type="InterPro" id="IPR014017">
    <property type="entry name" value="DNA_helicase_UvrD-like_C"/>
</dbReference>
<dbReference type="GO" id="GO:0000725">
    <property type="term" value="P:recombinational repair"/>
    <property type="evidence" value="ECO:0007669"/>
    <property type="project" value="TreeGrafter"/>
</dbReference>
<dbReference type="HOGENOM" id="CLU_001114_3_1_9"/>
<dbReference type="Gene3D" id="3.40.50.300">
    <property type="entry name" value="P-loop containing nucleotide triphosphate hydrolases"/>
    <property type="match status" value="4"/>
</dbReference>
<evidence type="ECO:0000256" key="2">
    <source>
        <dbReference type="ARBA" id="ARBA00022741"/>
    </source>
</evidence>
<dbReference type="EC" id="5.6.2.4" evidence="12"/>
<dbReference type="GO" id="GO:0033202">
    <property type="term" value="C:DNA helicase complex"/>
    <property type="evidence" value="ECO:0007669"/>
    <property type="project" value="TreeGrafter"/>
</dbReference>
<dbReference type="KEGG" id="cle:Clole_1660"/>
<dbReference type="InterPro" id="IPR027417">
    <property type="entry name" value="P-loop_NTPase"/>
</dbReference>
<dbReference type="RefSeq" id="WP_013656681.1">
    <property type="nucleotide sequence ID" value="NC_015275.1"/>
</dbReference>
<keyword evidence="8" id="KW-0238">DNA-binding</keyword>
<dbReference type="AlphaFoldDB" id="F2JLJ3"/>
<dbReference type="Pfam" id="PF13361">
    <property type="entry name" value="UvrD_C"/>
    <property type="match status" value="1"/>
</dbReference>
<evidence type="ECO:0000256" key="14">
    <source>
        <dbReference type="PROSITE-ProRule" id="PRU00560"/>
    </source>
</evidence>
<feature type="binding site" evidence="14">
    <location>
        <begin position="22"/>
        <end position="29"/>
    </location>
    <ligand>
        <name>ATP</name>
        <dbReference type="ChEBI" id="CHEBI:30616"/>
    </ligand>
</feature>
<dbReference type="InterPro" id="IPR014016">
    <property type="entry name" value="UvrD-like_ATP-bd"/>
</dbReference>
<keyword evidence="9" id="KW-0234">DNA repair</keyword>
<dbReference type="GO" id="GO:0005524">
    <property type="term" value="F:ATP binding"/>
    <property type="evidence" value="ECO:0007669"/>
    <property type="project" value="UniProtKB-UniRule"/>
</dbReference>
<evidence type="ECO:0000256" key="11">
    <source>
        <dbReference type="ARBA" id="ARBA00034617"/>
    </source>
</evidence>
<dbReference type="GO" id="GO:0043138">
    <property type="term" value="F:3'-5' DNA helicase activity"/>
    <property type="evidence" value="ECO:0007669"/>
    <property type="project" value="UniProtKB-EC"/>
</dbReference>
<dbReference type="GO" id="GO:0004527">
    <property type="term" value="F:exonuclease activity"/>
    <property type="evidence" value="ECO:0007669"/>
    <property type="project" value="UniProtKB-KW"/>
</dbReference>
<name>F2JLJ3_CELLD</name>
<evidence type="ECO:0000256" key="9">
    <source>
        <dbReference type="ARBA" id="ARBA00023204"/>
    </source>
</evidence>
<evidence type="ECO:0000256" key="13">
    <source>
        <dbReference type="ARBA" id="ARBA00048988"/>
    </source>
</evidence>
<sequence length="1251" mass="142774">MAWTPAQQAAIDQREANILVSAAAGSGKTAVLTERVMKRIIGSEQEVPIEIDRFLIVTFTSAAAGEMKERILQKLSDYMNGLQENLNEENLKKIDYIERQMALVPQASISTIHSFCLKTIRAYFNRLDIDPNIKVGTQAELDVMKSELLDELLEECLEDGASDFMALAEVYGDVQGLDSLKNLILDVSTFSKSTPFPEVWLHNQVSRLKTVYTSLNEMPWSESIRTHLLSQLQDVRIIYDKAIALCEKPNGPELYLEAIHSDLVEIKDIHQEMSLEELIRRIKNTHFIALSRKKQECDVALKERVKAYRDLGKEVIKGLQDDLAFIEDPLLMAQLPRLGDLMATLVKLIETFEERYQLEKQNAGVVDYNDLEHFCLQLLVEPIFNEAGELVEVSYTDVAKELSSFYKEIYIDEYQDSNTVQETLLKAVAEANKEEGPTRFMVGDMKQSIYRFRLANPLIFAEKYGSWEKHQVTSSTKGNNVCIDLSQNFRSRDNILQGVNDLFQQVMSVRVGELEYDEYAELKVGNHYEEGNPESLAEGALSEAIEVHILETKEPENTEETGLEDLKNVECEAMLVANLVDQLLKGEGNPTHIFDKALGAYRKVEAKDIVILLRATKEKAGIFENALMQKGIGAYADIGGNFFDALEIQTMMSLLKIIDNPLQDIPLITVLRSPIVGVSLDELVYIRKAAETGCFYEALLKYLKTCQDNPLLNRFMSMLNNYRNMSSELSLEELLARLYVETGYYRYVAMLPTGAKKKANLELFKKYAEAYENNQNGKLFGFIQYLDQLAQTPDGLAEAKLVGENENLVQIMSIHKSKGLEFSVVFLCDTGKRFNNNDMMKPVLLHNELGLAPDYLDTSKYVKYPTIPKMAIKNQILSENISEEMRVLYVALTRAKEKLFVTGTLSDVQDAAYKWSLYASREETAILPLGVKRGGSYLNWIGLSLYAHSDLEDLRLLTHEAPPYLFEGRGKWQLRVWSKEELGNLQTSREQGIEEKRDLLEEWDTEKIYGPYKEIIFNRLNGEYTHEEAVLLPTKVSVSEIKRDAMGQLIDDEVYEVNLYPVEEEVPVPSFIKGQEELKGAKRGTLIHSVFEHLDFLKFIEVAAIEEELMHLVNSHQLSAEVLEVVSSKRLAEMANSEVVKKMRRAQYVEKEKAFIYLANAKLVNEAYPEGEEILIQGVIDSFYIDEEGITLIDYKTDYVDKEQKELSIQRIKEKYIKQLELYSLALSDITKLTVAHKYIYLYNVNEWIHL</sequence>
<dbReference type="PANTHER" id="PTHR11070">
    <property type="entry name" value="UVRD / RECB / PCRA DNA HELICASE FAMILY MEMBER"/>
    <property type="match status" value="1"/>
</dbReference>
<comment type="catalytic activity">
    <reaction evidence="13">
        <text>ATP + H2O = ADP + phosphate + H(+)</text>
        <dbReference type="Rhea" id="RHEA:13065"/>
        <dbReference type="ChEBI" id="CHEBI:15377"/>
        <dbReference type="ChEBI" id="CHEBI:15378"/>
        <dbReference type="ChEBI" id="CHEBI:30616"/>
        <dbReference type="ChEBI" id="CHEBI:43474"/>
        <dbReference type="ChEBI" id="CHEBI:456216"/>
        <dbReference type="EC" id="5.6.2.4"/>
    </reaction>
</comment>
<dbReference type="InterPro" id="IPR038726">
    <property type="entry name" value="PDDEXK_AddAB-type"/>
</dbReference>
<dbReference type="InterPro" id="IPR000212">
    <property type="entry name" value="DNA_helicase_UvrD/REP"/>
</dbReference>
<dbReference type="Pfam" id="PF12705">
    <property type="entry name" value="PDDEXK_1"/>
    <property type="match status" value="1"/>
</dbReference>
<keyword evidence="7 14" id="KW-0067">ATP-binding</keyword>
<evidence type="ECO:0000256" key="4">
    <source>
        <dbReference type="ARBA" id="ARBA00022801"/>
    </source>
</evidence>
<dbReference type="InterPro" id="IPR014152">
    <property type="entry name" value="AddA"/>
</dbReference>
<dbReference type="InterPro" id="IPR011335">
    <property type="entry name" value="Restrct_endonuc-II-like"/>
</dbReference>
<feature type="coiled-coil region" evidence="15">
    <location>
        <begin position="72"/>
        <end position="99"/>
    </location>
</feature>
<dbReference type="NCBIfam" id="TIGR02785">
    <property type="entry name" value="addA_Gpos"/>
    <property type="match status" value="1"/>
</dbReference>
<dbReference type="EMBL" id="CP002582">
    <property type="protein sequence ID" value="ADZ83384.1"/>
    <property type="molecule type" value="Genomic_DNA"/>
</dbReference>
<dbReference type="PROSITE" id="PS51198">
    <property type="entry name" value="UVRD_HELICASE_ATP_BIND"/>
    <property type="match status" value="1"/>
</dbReference>
<gene>
    <name evidence="18" type="ordered locus">Clole_1660</name>
</gene>
<evidence type="ECO:0000256" key="8">
    <source>
        <dbReference type="ARBA" id="ARBA00023125"/>
    </source>
</evidence>
<evidence type="ECO:0000256" key="15">
    <source>
        <dbReference type="SAM" id="Coils"/>
    </source>
</evidence>
<dbReference type="PANTHER" id="PTHR11070:SF48">
    <property type="entry name" value="ATP-DEPENDENT HELICASE_NUCLEASE SUBUNIT A"/>
    <property type="match status" value="1"/>
</dbReference>
<evidence type="ECO:0000313" key="19">
    <source>
        <dbReference type="Proteomes" id="UP000008467"/>
    </source>
</evidence>
<keyword evidence="4 14" id="KW-0378">Hydrolase</keyword>
<evidence type="ECO:0000256" key="3">
    <source>
        <dbReference type="ARBA" id="ARBA00022763"/>
    </source>
</evidence>
<evidence type="ECO:0000256" key="5">
    <source>
        <dbReference type="ARBA" id="ARBA00022806"/>
    </source>
</evidence>
<dbReference type="SUPFAM" id="SSF52980">
    <property type="entry name" value="Restriction endonuclease-like"/>
    <property type="match status" value="1"/>
</dbReference>
<dbReference type="Proteomes" id="UP000008467">
    <property type="component" value="Chromosome"/>
</dbReference>
<dbReference type="Pfam" id="PF00580">
    <property type="entry name" value="UvrD-helicase"/>
    <property type="match status" value="1"/>
</dbReference>
<dbReference type="GO" id="GO:0005829">
    <property type="term" value="C:cytosol"/>
    <property type="evidence" value="ECO:0007669"/>
    <property type="project" value="TreeGrafter"/>
</dbReference>
<dbReference type="SUPFAM" id="SSF52540">
    <property type="entry name" value="P-loop containing nucleoside triphosphate hydrolases"/>
    <property type="match status" value="1"/>
</dbReference>
<dbReference type="Gene3D" id="3.90.320.10">
    <property type="match status" value="1"/>
</dbReference>
<keyword evidence="1" id="KW-0540">Nuclease</keyword>
<evidence type="ECO:0000256" key="6">
    <source>
        <dbReference type="ARBA" id="ARBA00022839"/>
    </source>
</evidence>
<evidence type="ECO:0000313" key="18">
    <source>
        <dbReference type="EMBL" id="ADZ83384.1"/>
    </source>
</evidence>
<keyword evidence="6" id="KW-0269">Exonuclease</keyword>
<dbReference type="GO" id="GO:0003677">
    <property type="term" value="F:DNA binding"/>
    <property type="evidence" value="ECO:0007669"/>
    <property type="project" value="UniProtKB-KW"/>
</dbReference>
<evidence type="ECO:0000256" key="12">
    <source>
        <dbReference type="ARBA" id="ARBA00034808"/>
    </source>
</evidence>
<evidence type="ECO:0000256" key="7">
    <source>
        <dbReference type="ARBA" id="ARBA00022840"/>
    </source>
</evidence>
<comment type="catalytic activity">
    <reaction evidence="11">
        <text>Couples ATP hydrolysis with the unwinding of duplex DNA by translocating in the 3'-5' direction.</text>
        <dbReference type="EC" id="5.6.2.4"/>
    </reaction>
</comment>